<evidence type="ECO:0000313" key="2">
    <source>
        <dbReference type="EMBL" id="KAK8852436.1"/>
    </source>
</evidence>
<dbReference type="EMBL" id="JAPFFF010000023">
    <property type="protein sequence ID" value="KAK8852436.1"/>
    <property type="molecule type" value="Genomic_DNA"/>
</dbReference>
<reference evidence="2 3" key="1">
    <citation type="submission" date="2024-04" db="EMBL/GenBank/DDBJ databases">
        <title>Tritrichomonas musculus Genome.</title>
        <authorList>
            <person name="Alves-Ferreira E."/>
            <person name="Grigg M."/>
            <person name="Lorenzi H."/>
            <person name="Galac M."/>
        </authorList>
    </citation>
    <scope>NUCLEOTIDE SEQUENCE [LARGE SCALE GENOMIC DNA]</scope>
    <source>
        <strain evidence="2 3">EAF2021</strain>
    </source>
</reference>
<sequence length="146" mass="16884">MDEIILKRSEQDYYVPTDEEDTTDTEEPNKATVASHRIEKGQITFVIKQAESDSTQTLSSDDAELPLYANIITSYIKQKAQKSIEKNKLKNELKYIKGCKIIKNETKYVAVFVDGHEESLSSFEMKQNYPSEFLIFLENQIFSNRD</sequence>
<feature type="compositionally biased region" description="Acidic residues" evidence="1">
    <location>
        <begin position="17"/>
        <end position="26"/>
    </location>
</feature>
<organism evidence="2 3">
    <name type="scientific">Tritrichomonas musculus</name>
    <dbReference type="NCBI Taxonomy" id="1915356"/>
    <lineage>
        <taxon>Eukaryota</taxon>
        <taxon>Metamonada</taxon>
        <taxon>Parabasalia</taxon>
        <taxon>Tritrichomonadida</taxon>
        <taxon>Tritrichomonadidae</taxon>
        <taxon>Tritrichomonas</taxon>
    </lineage>
</organism>
<evidence type="ECO:0000313" key="3">
    <source>
        <dbReference type="Proteomes" id="UP001470230"/>
    </source>
</evidence>
<keyword evidence="3" id="KW-1185">Reference proteome</keyword>
<gene>
    <name evidence="2" type="ORF">M9Y10_017412</name>
</gene>
<dbReference type="Proteomes" id="UP001470230">
    <property type="component" value="Unassembled WGS sequence"/>
</dbReference>
<accession>A0ABR2HTN6</accession>
<name>A0ABR2HTN6_9EUKA</name>
<feature type="region of interest" description="Disordered" evidence="1">
    <location>
        <begin position="12"/>
        <end position="32"/>
    </location>
</feature>
<protein>
    <submittedName>
        <fullName evidence="2">Uncharacterized protein</fullName>
    </submittedName>
</protein>
<proteinExistence type="predicted"/>
<comment type="caution">
    <text evidence="2">The sequence shown here is derived from an EMBL/GenBank/DDBJ whole genome shotgun (WGS) entry which is preliminary data.</text>
</comment>
<evidence type="ECO:0000256" key="1">
    <source>
        <dbReference type="SAM" id="MobiDB-lite"/>
    </source>
</evidence>